<protein>
    <submittedName>
        <fullName evidence="1">Uncharacterized protein</fullName>
    </submittedName>
</protein>
<organism evidence="1">
    <name type="scientific">Cacopsylla melanoneura</name>
    <dbReference type="NCBI Taxonomy" id="428564"/>
    <lineage>
        <taxon>Eukaryota</taxon>
        <taxon>Metazoa</taxon>
        <taxon>Ecdysozoa</taxon>
        <taxon>Arthropoda</taxon>
        <taxon>Hexapoda</taxon>
        <taxon>Insecta</taxon>
        <taxon>Pterygota</taxon>
        <taxon>Neoptera</taxon>
        <taxon>Paraneoptera</taxon>
        <taxon>Hemiptera</taxon>
        <taxon>Sternorrhyncha</taxon>
        <taxon>Psylloidea</taxon>
        <taxon>Psyllidae</taxon>
        <taxon>Psyllinae</taxon>
        <taxon>Cacopsylla</taxon>
    </lineage>
</organism>
<evidence type="ECO:0000313" key="1">
    <source>
        <dbReference type="EMBL" id="CAG6759924.1"/>
    </source>
</evidence>
<reference evidence="1" key="1">
    <citation type="submission" date="2021-05" db="EMBL/GenBank/DDBJ databases">
        <authorList>
            <person name="Alioto T."/>
            <person name="Alioto T."/>
            <person name="Gomez Garrido J."/>
        </authorList>
    </citation>
    <scope>NUCLEOTIDE SEQUENCE</scope>
</reference>
<accession>A0A8D9A6U8</accession>
<dbReference type="AlphaFoldDB" id="A0A8D9A6U8"/>
<dbReference type="EMBL" id="HBUF01554368">
    <property type="protein sequence ID" value="CAG6759924.1"/>
    <property type="molecule type" value="Transcribed_RNA"/>
</dbReference>
<sequence>MLKCHIVPCIEKWHISNKSTFQESEKTIFFFPREKNRQLVPITLHSNKYFFFCFLAPGAESMGQFLLILKWSFLKLNRSFFQNFISVCLIFNMSTEYIRLH</sequence>
<name>A0A8D9A6U8_9HEMI</name>
<proteinExistence type="predicted"/>